<dbReference type="AlphaFoldDB" id="Q0EY94"/>
<dbReference type="InParanoid" id="Q0EY94"/>
<evidence type="ECO:0000256" key="2">
    <source>
        <dbReference type="SAM" id="Phobius"/>
    </source>
</evidence>
<proteinExistence type="predicted"/>
<evidence type="ECO:0000313" key="4">
    <source>
        <dbReference type="Proteomes" id="UP000005297"/>
    </source>
</evidence>
<sequence>MQQGFVDLRLNGEHSGDESFWPSFTDIMMVIVLIFMLAMVTLLVKNMDLVHQLRTSLAAERAATMQAHSASDINARLNKRLQHLEEEAAMLRMRLIDLGEEHSRSLAQLKNSEQENAQLKASLHSMTSERDAALSEKSVLETSRAELQSTLQQREQELQQRQQELAAQQQQYQLRLAEIASLKESNNTQLDRLSRLESEYATLESKYNKLIRPARSPLGKQVVLVRYHKQNGKLIMEIKSATDDAYVTVSGVELHKRLDELQKKYGKKLYVRIIFPDDSGLSYSEAWNLTESLLRMYDYYYQE</sequence>
<dbReference type="EMBL" id="AATS01000010">
    <property type="protein sequence ID" value="EAU54298.1"/>
    <property type="molecule type" value="Genomic_DNA"/>
</dbReference>
<feature type="transmembrane region" description="Helical" evidence="2">
    <location>
        <begin position="20"/>
        <end position="44"/>
    </location>
</feature>
<comment type="caution">
    <text evidence="3">The sequence shown here is derived from an EMBL/GenBank/DDBJ whole genome shotgun (WGS) entry which is preliminary data.</text>
</comment>
<keyword evidence="2" id="KW-0812">Transmembrane</keyword>
<evidence type="ECO:0008006" key="5">
    <source>
        <dbReference type="Google" id="ProtNLM"/>
    </source>
</evidence>
<dbReference type="RefSeq" id="WP_009851501.1">
    <property type="nucleotide sequence ID" value="NZ_DS022295.1"/>
</dbReference>
<keyword evidence="2" id="KW-1133">Transmembrane helix</keyword>
<keyword evidence="4" id="KW-1185">Reference proteome</keyword>
<keyword evidence="1" id="KW-0175">Coiled coil</keyword>
<dbReference type="eggNOG" id="ENOG5032WKS">
    <property type="taxonomic scope" value="Bacteria"/>
</dbReference>
<protein>
    <recommendedName>
        <fullName evidence="5">Chromosome partition protein Smc</fullName>
    </recommendedName>
</protein>
<evidence type="ECO:0000256" key="1">
    <source>
        <dbReference type="SAM" id="Coils"/>
    </source>
</evidence>
<gene>
    <name evidence="3" type="ORF">SPV1_06039</name>
</gene>
<name>Q0EY94_9PROT</name>
<dbReference type="STRING" id="314344.AL013_06400"/>
<reference evidence="3 4" key="1">
    <citation type="submission" date="2006-09" db="EMBL/GenBank/DDBJ databases">
        <authorList>
            <person name="Emerson D."/>
            <person name="Ferriera S."/>
            <person name="Johnson J."/>
            <person name="Kravitz S."/>
            <person name="Halpern A."/>
            <person name="Remington K."/>
            <person name="Beeson K."/>
            <person name="Tran B."/>
            <person name="Rogers Y.-H."/>
            <person name="Friedman R."/>
            <person name="Venter J.C."/>
        </authorList>
    </citation>
    <scope>NUCLEOTIDE SEQUENCE [LARGE SCALE GENOMIC DNA]</scope>
    <source>
        <strain evidence="3 4">PV-1</strain>
    </source>
</reference>
<keyword evidence="2" id="KW-0472">Membrane</keyword>
<accession>Q0EY94</accession>
<dbReference type="OrthoDB" id="5622869at2"/>
<evidence type="ECO:0000313" key="3">
    <source>
        <dbReference type="EMBL" id="EAU54298.1"/>
    </source>
</evidence>
<dbReference type="HOGENOM" id="CLU_917663_0_0_0"/>
<organism evidence="3 4">
    <name type="scientific">Mariprofundus ferrooxydans PV-1</name>
    <dbReference type="NCBI Taxonomy" id="314345"/>
    <lineage>
        <taxon>Bacteria</taxon>
        <taxon>Pseudomonadati</taxon>
        <taxon>Pseudomonadota</taxon>
        <taxon>Candidatius Mariprofundia</taxon>
        <taxon>Mariprofundales</taxon>
        <taxon>Mariprofundaceae</taxon>
        <taxon>Mariprofundus</taxon>
    </lineage>
</organism>
<feature type="coiled-coil region" evidence="1">
    <location>
        <begin position="67"/>
        <end position="206"/>
    </location>
</feature>
<dbReference type="Proteomes" id="UP000005297">
    <property type="component" value="Unassembled WGS sequence"/>
</dbReference>